<evidence type="ECO:0000313" key="3">
    <source>
        <dbReference type="Proteomes" id="UP000298663"/>
    </source>
</evidence>
<feature type="region of interest" description="Disordered" evidence="1">
    <location>
        <begin position="98"/>
        <end position="120"/>
    </location>
</feature>
<keyword evidence="3" id="KW-1185">Reference proteome</keyword>
<evidence type="ECO:0000256" key="1">
    <source>
        <dbReference type="SAM" id="MobiDB-lite"/>
    </source>
</evidence>
<name>A0A4U8V0M2_STECR</name>
<evidence type="ECO:0008006" key="4">
    <source>
        <dbReference type="Google" id="ProtNLM"/>
    </source>
</evidence>
<gene>
    <name evidence="2" type="ORF">L596_005951</name>
</gene>
<accession>A0A4U8V0M2</accession>
<dbReference type="EMBL" id="AZBU02000001">
    <property type="protein sequence ID" value="TMS39426.1"/>
    <property type="molecule type" value="Genomic_DNA"/>
</dbReference>
<proteinExistence type="predicted"/>
<evidence type="ECO:0000313" key="2">
    <source>
        <dbReference type="EMBL" id="TMS39426.1"/>
    </source>
</evidence>
<comment type="caution">
    <text evidence="2">The sequence shown here is derived from an EMBL/GenBank/DDBJ whole genome shotgun (WGS) entry which is preliminary data.</text>
</comment>
<reference evidence="2 3" key="2">
    <citation type="journal article" date="2019" name="G3 (Bethesda)">
        <title>Hybrid Assembly of the Genome of the Entomopathogenic Nematode Steinernema carpocapsae Identifies the X-Chromosome.</title>
        <authorList>
            <person name="Serra L."/>
            <person name="Macchietto M."/>
            <person name="Macias-Munoz A."/>
            <person name="McGill C.J."/>
            <person name="Rodriguez I.M."/>
            <person name="Rodriguez B."/>
            <person name="Murad R."/>
            <person name="Mortazavi A."/>
        </authorList>
    </citation>
    <scope>NUCLEOTIDE SEQUENCE [LARGE SCALE GENOMIC DNA]</scope>
    <source>
        <strain evidence="2 3">ALL</strain>
    </source>
</reference>
<dbReference type="Proteomes" id="UP000298663">
    <property type="component" value="Unassembled WGS sequence"/>
</dbReference>
<sequence>MRKHPVLCYLTFENRRLLRKHREEAWKEISEELKDKYNMIDPSCFKVSELKAFRDALKKAFRKRKGAKGCYGMAMRKLWSLRTPDDVAWALASISRRPKKLSATPKKGQKKNQKKDQHPISVGQAWTTHPQHRPANQPLNYSALHPLTVQPPSHCASIRMTSAANFSYQPYPSLQLGPFSPQRHLPLMTPFQAQMFLFNQWYASSLFWNNTAAFGQLPFPPSTFPLAAYLLNTQSLNLQNAVALSNLLQNGMSFNASQPSMTSNDSTNNTAV</sequence>
<dbReference type="AlphaFoldDB" id="A0A4U8V0M2"/>
<protein>
    <recommendedName>
        <fullName evidence="4">MADF domain-containing protein</fullName>
    </recommendedName>
</protein>
<organism evidence="2 3">
    <name type="scientific">Steinernema carpocapsae</name>
    <name type="common">Entomopathogenic nematode</name>
    <dbReference type="NCBI Taxonomy" id="34508"/>
    <lineage>
        <taxon>Eukaryota</taxon>
        <taxon>Metazoa</taxon>
        <taxon>Ecdysozoa</taxon>
        <taxon>Nematoda</taxon>
        <taxon>Chromadorea</taxon>
        <taxon>Rhabditida</taxon>
        <taxon>Tylenchina</taxon>
        <taxon>Panagrolaimomorpha</taxon>
        <taxon>Strongyloidoidea</taxon>
        <taxon>Steinernematidae</taxon>
        <taxon>Steinernema</taxon>
    </lineage>
</organism>
<reference evidence="2 3" key="1">
    <citation type="journal article" date="2015" name="Genome Biol.">
        <title>Comparative genomics of Steinernema reveals deeply conserved gene regulatory networks.</title>
        <authorList>
            <person name="Dillman A.R."/>
            <person name="Macchietto M."/>
            <person name="Porter C.F."/>
            <person name="Rogers A."/>
            <person name="Williams B."/>
            <person name="Antoshechkin I."/>
            <person name="Lee M.M."/>
            <person name="Goodwin Z."/>
            <person name="Lu X."/>
            <person name="Lewis E.E."/>
            <person name="Goodrich-Blair H."/>
            <person name="Stock S.P."/>
            <person name="Adams B.J."/>
            <person name="Sternberg P.W."/>
            <person name="Mortazavi A."/>
        </authorList>
    </citation>
    <scope>NUCLEOTIDE SEQUENCE [LARGE SCALE GENOMIC DNA]</scope>
    <source>
        <strain evidence="2 3">ALL</strain>
    </source>
</reference>